<reference evidence="2" key="1">
    <citation type="journal article" date="2019" name="Sci. Rep.">
        <title>Draft genome of Tanacetum cinerariifolium, the natural source of mosquito coil.</title>
        <authorList>
            <person name="Yamashiro T."/>
            <person name="Shiraishi A."/>
            <person name="Satake H."/>
            <person name="Nakayama K."/>
        </authorList>
    </citation>
    <scope>NUCLEOTIDE SEQUENCE</scope>
</reference>
<comment type="caution">
    <text evidence="2">The sequence shown here is derived from an EMBL/GenBank/DDBJ whole genome shotgun (WGS) entry which is preliminary data.</text>
</comment>
<dbReference type="AlphaFoldDB" id="A0A699WIG7"/>
<gene>
    <name evidence="2" type="ORF">Tci_917455</name>
</gene>
<accession>A0A699WIG7</accession>
<sequence>AGGDAPVGDAADEANVVANDAAGGATFLYEEPVDFGPVPRPTGYVDPDDIEPIFFGPQPRP</sequence>
<feature type="non-terminal residue" evidence="2">
    <location>
        <position position="61"/>
    </location>
</feature>
<feature type="region of interest" description="Disordered" evidence="1">
    <location>
        <begin position="36"/>
        <end position="61"/>
    </location>
</feature>
<protein>
    <submittedName>
        <fullName evidence="2">Uncharacterized protein</fullName>
    </submittedName>
</protein>
<dbReference type="EMBL" id="BKCJ011649575">
    <property type="protein sequence ID" value="GFD45486.1"/>
    <property type="molecule type" value="Genomic_DNA"/>
</dbReference>
<feature type="non-terminal residue" evidence="2">
    <location>
        <position position="1"/>
    </location>
</feature>
<evidence type="ECO:0000313" key="2">
    <source>
        <dbReference type="EMBL" id="GFD45486.1"/>
    </source>
</evidence>
<organism evidence="2">
    <name type="scientific">Tanacetum cinerariifolium</name>
    <name type="common">Dalmatian daisy</name>
    <name type="synonym">Chrysanthemum cinerariifolium</name>
    <dbReference type="NCBI Taxonomy" id="118510"/>
    <lineage>
        <taxon>Eukaryota</taxon>
        <taxon>Viridiplantae</taxon>
        <taxon>Streptophyta</taxon>
        <taxon>Embryophyta</taxon>
        <taxon>Tracheophyta</taxon>
        <taxon>Spermatophyta</taxon>
        <taxon>Magnoliopsida</taxon>
        <taxon>eudicotyledons</taxon>
        <taxon>Gunneridae</taxon>
        <taxon>Pentapetalae</taxon>
        <taxon>asterids</taxon>
        <taxon>campanulids</taxon>
        <taxon>Asterales</taxon>
        <taxon>Asteraceae</taxon>
        <taxon>Asteroideae</taxon>
        <taxon>Anthemideae</taxon>
        <taxon>Anthemidinae</taxon>
        <taxon>Tanacetum</taxon>
    </lineage>
</organism>
<name>A0A699WIG7_TANCI</name>
<evidence type="ECO:0000256" key="1">
    <source>
        <dbReference type="SAM" id="MobiDB-lite"/>
    </source>
</evidence>
<proteinExistence type="predicted"/>